<keyword evidence="6 10" id="KW-0539">Nucleus</keyword>
<dbReference type="AlphaFoldDB" id="A0A9J8A3D9"/>
<evidence type="ECO:0000313" key="14">
    <source>
        <dbReference type="Proteomes" id="UP001108240"/>
    </source>
</evidence>
<dbReference type="InterPro" id="IPR013083">
    <property type="entry name" value="Znf_RING/FYVE/PHD"/>
</dbReference>
<dbReference type="Pfam" id="PF12998">
    <property type="entry name" value="ING"/>
    <property type="match status" value="1"/>
</dbReference>
<feature type="binding site" evidence="8">
    <location>
        <position position="252"/>
    </location>
    <ligand>
        <name>Zn(2+)</name>
        <dbReference type="ChEBI" id="CHEBI:29105"/>
        <label>1</label>
    </ligand>
</feature>
<feature type="binding site" evidence="8">
    <location>
        <position position="268"/>
    </location>
    <ligand>
        <name>Zn(2+)</name>
        <dbReference type="ChEBI" id="CHEBI:29105"/>
        <label>2</label>
    </ligand>
</feature>
<keyword evidence="3 8" id="KW-0479">Metal-binding</keyword>
<dbReference type="InterPro" id="IPR019786">
    <property type="entry name" value="Zinc_finger_PHD-type_CS"/>
</dbReference>
<dbReference type="InterPro" id="IPR024610">
    <property type="entry name" value="ING_N_histone-binding"/>
</dbReference>
<feature type="site" description="Histone H3K4me3 binding" evidence="7">
    <location>
        <position position="249"/>
    </location>
</feature>
<evidence type="ECO:0000259" key="12">
    <source>
        <dbReference type="PROSITE" id="PS50016"/>
    </source>
</evidence>
<dbReference type="GO" id="GO:0005634">
    <property type="term" value="C:nucleus"/>
    <property type="evidence" value="ECO:0007669"/>
    <property type="project" value="UniProtKB-SubCell"/>
</dbReference>
<comment type="similarity">
    <text evidence="2 10">Belongs to the ING family.</text>
</comment>
<dbReference type="InterPro" id="IPR011011">
    <property type="entry name" value="Znf_FYVE_PHD"/>
</dbReference>
<comment type="subcellular location">
    <subcellularLocation>
        <location evidence="1 10">Nucleus</location>
    </subcellularLocation>
</comment>
<dbReference type="Proteomes" id="UP001108240">
    <property type="component" value="Unplaced"/>
</dbReference>
<dbReference type="SUPFAM" id="SSF57903">
    <property type="entry name" value="FYVE/PHD zinc finger"/>
    <property type="match status" value="1"/>
</dbReference>
<evidence type="ECO:0000256" key="9">
    <source>
        <dbReference type="PROSITE-ProRule" id="PRU00146"/>
    </source>
</evidence>
<dbReference type="GO" id="GO:0045893">
    <property type="term" value="P:positive regulation of DNA-templated transcription"/>
    <property type="evidence" value="ECO:0007669"/>
    <property type="project" value="TreeGrafter"/>
</dbReference>
<feature type="site" description="Histone H3K4me3 binding" evidence="7">
    <location>
        <position position="264"/>
    </location>
</feature>
<evidence type="ECO:0000256" key="5">
    <source>
        <dbReference type="ARBA" id="ARBA00022833"/>
    </source>
</evidence>
<dbReference type="InterPro" id="IPR028651">
    <property type="entry name" value="ING_fam"/>
</dbReference>
<dbReference type="SMART" id="SM01408">
    <property type="entry name" value="ING"/>
    <property type="match status" value="1"/>
</dbReference>
<feature type="binding site" evidence="8">
    <location>
        <position position="277"/>
    </location>
    <ligand>
        <name>Zn(2+)</name>
        <dbReference type="ChEBI" id="CHEBI:29105"/>
        <label>1</label>
    </ligand>
</feature>
<evidence type="ECO:0000256" key="1">
    <source>
        <dbReference type="ARBA" id="ARBA00004123"/>
    </source>
</evidence>
<dbReference type="GO" id="GO:0008270">
    <property type="term" value="F:zinc ion binding"/>
    <property type="evidence" value="ECO:0007669"/>
    <property type="project" value="UniProtKB-KW"/>
</dbReference>
<dbReference type="PROSITE" id="PS50016">
    <property type="entry name" value="ZF_PHD_2"/>
    <property type="match status" value="1"/>
</dbReference>
<evidence type="ECO:0000256" key="2">
    <source>
        <dbReference type="ARBA" id="ARBA00010210"/>
    </source>
</evidence>
<feature type="region of interest" description="Disordered" evidence="11">
    <location>
        <begin position="154"/>
        <end position="245"/>
    </location>
</feature>
<dbReference type="InterPro" id="IPR001965">
    <property type="entry name" value="Znf_PHD"/>
</dbReference>
<comment type="subunit">
    <text evidence="10">Component of an histone acetyltransferase complex. Interacts with H3K4me3 and to a lesser extent with H3K4me2.</text>
</comment>
<dbReference type="GeneTree" id="ENSGT00940000155401"/>
<evidence type="ECO:0000256" key="4">
    <source>
        <dbReference type="ARBA" id="ARBA00022771"/>
    </source>
</evidence>
<feature type="binding site" evidence="8">
    <location>
        <position position="250"/>
    </location>
    <ligand>
        <name>Zn(2+)</name>
        <dbReference type="ChEBI" id="CHEBI:29105"/>
        <label>1</label>
    </ligand>
</feature>
<dbReference type="FunFam" id="3.30.40.10:FF:000021">
    <property type="entry name" value="Inhibitor of growth 2b"/>
    <property type="match status" value="1"/>
</dbReference>
<name>A0A9J8A3D9_CYPCA</name>
<dbReference type="Gene3D" id="6.10.140.1740">
    <property type="match status" value="1"/>
</dbReference>
<dbReference type="InterPro" id="IPR028643">
    <property type="entry name" value="ING1_PHD_Znf"/>
</dbReference>
<reference evidence="13" key="1">
    <citation type="submission" date="2025-08" db="UniProtKB">
        <authorList>
            <consortium name="Ensembl"/>
        </authorList>
    </citation>
    <scope>IDENTIFICATION</scope>
</reference>
<evidence type="ECO:0000256" key="6">
    <source>
        <dbReference type="ARBA" id="ARBA00023242"/>
    </source>
</evidence>
<keyword evidence="10" id="KW-0156">Chromatin regulator</keyword>
<evidence type="ECO:0000256" key="7">
    <source>
        <dbReference type="PIRSR" id="PIRSR628651-50"/>
    </source>
</evidence>
<evidence type="ECO:0000256" key="8">
    <source>
        <dbReference type="PIRSR" id="PIRSR628651-51"/>
    </source>
</evidence>
<comment type="domain">
    <text evidence="10">The PHD-type zinc finger mediates the binding to H3K4me3.</text>
</comment>
<evidence type="ECO:0000313" key="13">
    <source>
        <dbReference type="Ensembl" id="ENSCCRP00000139714.1"/>
    </source>
</evidence>
<dbReference type="InterPro" id="IPR019787">
    <property type="entry name" value="Znf_PHD-finger"/>
</dbReference>
<evidence type="ECO:0000256" key="11">
    <source>
        <dbReference type="SAM" id="MobiDB-lite"/>
    </source>
</evidence>
<dbReference type="Ensembl" id="ENSCCRT00000163804.1">
    <property type="protein sequence ID" value="ENSCCRP00000139714.1"/>
    <property type="gene ID" value="ENSCCRG00000072804.1"/>
</dbReference>
<dbReference type="OMA" id="DECLIEW"/>
<protein>
    <recommendedName>
        <fullName evidence="10">Inhibitor of growth protein</fullName>
    </recommendedName>
</protein>
<feature type="binding site" evidence="8">
    <location>
        <position position="293"/>
    </location>
    <ligand>
        <name>Zn(2+)</name>
        <dbReference type="ChEBI" id="CHEBI:29105"/>
        <label>2</label>
    </ligand>
</feature>
<comment type="function">
    <text evidence="10">Component of an histone acetyltransferase complex.</text>
</comment>
<keyword evidence="4 9" id="KW-0863">Zinc-finger</keyword>
<dbReference type="CDD" id="cd15584">
    <property type="entry name" value="PHD_ING1_2"/>
    <property type="match status" value="1"/>
</dbReference>
<evidence type="ECO:0000256" key="3">
    <source>
        <dbReference type="ARBA" id="ARBA00022723"/>
    </source>
</evidence>
<feature type="binding site" evidence="8">
    <location>
        <position position="263"/>
    </location>
    <ligand>
        <name>Zn(2+)</name>
        <dbReference type="ChEBI" id="CHEBI:29105"/>
        <label>2</label>
    </ligand>
</feature>
<keyword evidence="5 8" id="KW-0862">Zinc</keyword>
<dbReference type="PANTHER" id="PTHR10333:SF85">
    <property type="entry name" value="INHIBITOR OF GROWTH PROTEIN 1"/>
    <property type="match status" value="1"/>
</dbReference>
<feature type="site" description="Histone H3K4me3 binding" evidence="7">
    <location>
        <position position="260"/>
    </location>
</feature>
<dbReference type="PANTHER" id="PTHR10333">
    <property type="entry name" value="INHIBITOR OF GROWTH PROTEIN"/>
    <property type="match status" value="1"/>
</dbReference>
<dbReference type="SMART" id="SM00249">
    <property type="entry name" value="PHD"/>
    <property type="match status" value="1"/>
</dbReference>
<accession>A0A9J8A3D9</accession>
<evidence type="ECO:0000256" key="10">
    <source>
        <dbReference type="RuleBase" id="RU361213"/>
    </source>
</evidence>
<keyword evidence="14" id="KW-1185">Reference proteome</keyword>
<organism evidence="13 14">
    <name type="scientific">Cyprinus carpio carpio</name>
    <dbReference type="NCBI Taxonomy" id="630221"/>
    <lineage>
        <taxon>Eukaryota</taxon>
        <taxon>Metazoa</taxon>
        <taxon>Chordata</taxon>
        <taxon>Craniata</taxon>
        <taxon>Vertebrata</taxon>
        <taxon>Euteleostomi</taxon>
        <taxon>Actinopterygii</taxon>
        <taxon>Neopterygii</taxon>
        <taxon>Teleostei</taxon>
        <taxon>Ostariophysi</taxon>
        <taxon>Cypriniformes</taxon>
        <taxon>Cyprinidae</taxon>
        <taxon>Cyprininae</taxon>
        <taxon>Cyprinus</taxon>
    </lineage>
</organism>
<feature type="domain" description="PHD-type" evidence="12">
    <location>
        <begin position="247"/>
        <end position="296"/>
    </location>
</feature>
<feature type="binding site" evidence="8">
    <location>
        <position position="290"/>
    </location>
    <ligand>
        <name>Zn(2+)</name>
        <dbReference type="ChEBI" id="CHEBI:29105"/>
        <label>2</label>
    </ligand>
</feature>
<feature type="site" description="Histone H3K4me3 binding" evidence="7">
    <location>
        <position position="272"/>
    </location>
</feature>
<proteinExistence type="inferred from homology"/>
<sequence>MLNPSSNGESSHVVNYVEEYLELVESLPLDLQRCVSLMKEIDARYQEACLYSSPEILNELDEAYEKHRQESDPVQRRRLLHCIQRSLIRTEELGDEKIQIAGQMVEMVENRSRQLEWQSELFQACRDSPESTVSVGSTPSAITTVTMTPVSASMLSVSKPSADRRRDETPTSVDKSGGKRSRRQKNGSENRENSNYGMEHNEEVGSGVPKEKKAKTSSTSSKKKKRSKSKQDREPSPTDLPIDPNEPTYCLCEQVSYGEMIGCDNDECTIEWFHFSCVGLHHKPKGKWYCPKCRGDNEKTMDKALERSKKERAYNR</sequence>
<dbReference type="Gene3D" id="3.30.40.10">
    <property type="entry name" value="Zinc/RING finger domain, C3HC4 (zinc finger)"/>
    <property type="match status" value="1"/>
</dbReference>
<dbReference type="GO" id="GO:0006325">
    <property type="term" value="P:chromatin organization"/>
    <property type="evidence" value="ECO:0007669"/>
    <property type="project" value="UniProtKB-KW"/>
</dbReference>
<dbReference type="PROSITE" id="PS01359">
    <property type="entry name" value="ZF_PHD_1"/>
    <property type="match status" value="1"/>
</dbReference>
<reference evidence="13" key="2">
    <citation type="submission" date="2025-09" db="UniProtKB">
        <authorList>
            <consortium name="Ensembl"/>
        </authorList>
    </citation>
    <scope>IDENTIFICATION</scope>
</reference>
<feature type="binding site" evidence="8">
    <location>
        <position position="274"/>
    </location>
    <ligand>
        <name>Zn(2+)</name>
        <dbReference type="ChEBI" id="CHEBI:29105"/>
        <label>1</label>
    </ligand>
</feature>